<dbReference type="SUPFAM" id="SSF56176">
    <property type="entry name" value="FAD-binding/transporter-associated domain-like"/>
    <property type="match status" value="1"/>
</dbReference>
<evidence type="ECO:0000313" key="4">
    <source>
        <dbReference type="EMBL" id="EPS62400.1"/>
    </source>
</evidence>
<sequence length="193" mass="21964">MGEDLFRAIRGGGGSFGVILAYRIKLVRVPATVTVFKLQRFFGDNATEPVHKFQRTVPQIDDNLFIRILLQPVVTVNKNRVLRATFTGQFLGNSDQLLHITSSQFPKLGRGGVGLMDRIPESETPFPHRKGILYKGFRIWASEAPTAARDWLKYFKNNFYRLVQIKTQVDPDNVFRNEQSIPTFPNRLLVNSG</sequence>
<dbReference type="GO" id="GO:0016491">
    <property type="term" value="F:oxidoreductase activity"/>
    <property type="evidence" value="ECO:0007669"/>
    <property type="project" value="InterPro"/>
</dbReference>
<evidence type="ECO:0000259" key="3">
    <source>
        <dbReference type="Pfam" id="PF08031"/>
    </source>
</evidence>
<evidence type="ECO:0000256" key="2">
    <source>
        <dbReference type="ARBA" id="ARBA00022827"/>
    </source>
</evidence>
<dbReference type="PANTHER" id="PTHR32448">
    <property type="entry name" value="OS08G0158400 PROTEIN"/>
    <property type="match status" value="1"/>
</dbReference>
<accession>S8C6K0</accession>
<keyword evidence="5" id="KW-1185">Reference proteome</keyword>
<gene>
    <name evidence="4" type="ORF">M569_12389</name>
</gene>
<dbReference type="Proteomes" id="UP000015453">
    <property type="component" value="Unassembled WGS sequence"/>
</dbReference>
<dbReference type="GO" id="GO:0050660">
    <property type="term" value="F:flavin adenine dinucleotide binding"/>
    <property type="evidence" value="ECO:0007669"/>
    <property type="project" value="InterPro"/>
</dbReference>
<name>S8C6K0_9LAMI</name>
<dbReference type="Pfam" id="PF08031">
    <property type="entry name" value="BBE"/>
    <property type="match status" value="1"/>
</dbReference>
<organism evidence="4 5">
    <name type="scientific">Genlisea aurea</name>
    <dbReference type="NCBI Taxonomy" id="192259"/>
    <lineage>
        <taxon>Eukaryota</taxon>
        <taxon>Viridiplantae</taxon>
        <taxon>Streptophyta</taxon>
        <taxon>Embryophyta</taxon>
        <taxon>Tracheophyta</taxon>
        <taxon>Spermatophyta</taxon>
        <taxon>Magnoliopsida</taxon>
        <taxon>eudicotyledons</taxon>
        <taxon>Gunneridae</taxon>
        <taxon>Pentapetalae</taxon>
        <taxon>asterids</taxon>
        <taxon>lamiids</taxon>
        <taxon>Lamiales</taxon>
        <taxon>Lentibulariaceae</taxon>
        <taxon>Genlisea</taxon>
    </lineage>
</organism>
<dbReference type="InterPro" id="IPR012951">
    <property type="entry name" value="BBE"/>
</dbReference>
<dbReference type="InterPro" id="IPR036318">
    <property type="entry name" value="FAD-bd_PCMH-like_sf"/>
</dbReference>
<feature type="domain" description="Berberine/berberine-like" evidence="3">
    <location>
        <begin position="153"/>
        <end position="182"/>
    </location>
</feature>
<evidence type="ECO:0000313" key="5">
    <source>
        <dbReference type="Proteomes" id="UP000015453"/>
    </source>
</evidence>
<dbReference type="AlphaFoldDB" id="S8C6K0"/>
<evidence type="ECO:0000256" key="1">
    <source>
        <dbReference type="ARBA" id="ARBA00022630"/>
    </source>
</evidence>
<comment type="caution">
    <text evidence="4">The sequence shown here is derived from an EMBL/GenBank/DDBJ whole genome shotgun (WGS) entry which is preliminary data.</text>
</comment>
<dbReference type="Gene3D" id="3.30.465.10">
    <property type="match status" value="2"/>
</dbReference>
<keyword evidence="2" id="KW-0274">FAD</keyword>
<proteinExistence type="predicted"/>
<dbReference type="InterPro" id="IPR016169">
    <property type="entry name" value="FAD-bd_PCMH_sub2"/>
</dbReference>
<protein>
    <recommendedName>
        <fullName evidence="3">Berberine/berberine-like domain-containing protein</fullName>
    </recommendedName>
</protein>
<keyword evidence="1" id="KW-0285">Flavoprotein</keyword>
<dbReference type="EMBL" id="AUSU01006171">
    <property type="protein sequence ID" value="EPS62400.1"/>
    <property type="molecule type" value="Genomic_DNA"/>
</dbReference>
<dbReference type="Gene3D" id="3.40.462.20">
    <property type="match status" value="1"/>
</dbReference>
<dbReference type="OrthoDB" id="407275at2759"/>
<reference evidence="4 5" key="1">
    <citation type="journal article" date="2013" name="BMC Genomics">
        <title>The miniature genome of a carnivorous plant Genlisea aurea contains a low number of genes and short non-coding sequences.</title>
        <authorList>
            <person name="Leushkin E.V."/>
            <person name="Sutormin R.A."/>
            <person name="Nabieva E.R."/>
            <person name="Penin A.A."/>
            <person name="Kondrashov A.S."/>
            <person name="Logacheva M.D."/>
        </authorList>
    </citation>
    <scope>NUCLEOTIDE SEQUENCE [LARGE SCALE GENOMIC DNA]</scope>
</reference>